<protein>
    <recommendedName>
        <fullName evidence="1">NAD-dependent epimerase/dehydratase domain-containing protein</fullName>
    </recommendedName>
</protein>
<reference evidence="2 3" key="1">
    <citation type="submission" date="2019-10" db="EMBL/GenBank/DDBJ databases">
        <title>Nocardia macrotermitis sp. nov. and Nocardia aurantia sp. nov., isolated from the gut of fungus growing-termite Macrotermes natalensis.</title>
        <authorList>
            <person name="Benndorf R."/>
            <person name="Schwitalla J."/>
            <person name="Martin K."/>
            <person name="De Beer W."/>
            <person name="Kaster A.-K."/>
            <person name="Vollmers J."/>
            <person name="Poulsen M."/>
            <person name="Beemelmanns C."/>
        </authorList>
    </citation>
    <scope>NUCLEOTIDE SEQUENCE [LARGE SCALE GENOMIC DNA]</scope>
    <source>
        <strain evidence="2 3">RB56</strain>
    </source>
</reference>
<gene>
    <name evidence="2" type="ORF">NRB56_40300</name>
</gene>
<feature type="domain" description="NAD-dependent epimerase/dehydratase" evidence="1">
    <location>
        <begin position="6"/>
        <end position="208"/>
    </location>
</feature>
<proteinExistence type="predicted"/>
<dbReference type="InterPro" id="IPR001509">
    <property type="entry name" value="Epimerase_deHydtase"/>
</dbReference>
<dbReference type="SUPFAM" id="SSF51735">
    <property type="entry name" value="NAD(P)-binding Rossmann-fold domains"/>
    <property type="match status" value="1"/>
</dbReference>
<keyword evidence="3" id="KW-1185">Reference proteome</keyword>
<evidence type="ECO:0000313" key="3">
    <source>
        <dbReference type="Proteomes" id="UP000431401"/>
    </source>
</evidence>
<accession>A0A7K0DRU8</accession>
<organism evidence="2 3">
    <name type="scientific">Nocardia aurantia</name>
    <dbReference type="NCBI Taxonomy" id="2585199"/>
    <lineage>
        <taxon>Bacteria</taxon>
        <taxon>Bacillati</taxon>
        <taxon>Actinomycetota</taxon>
        <taxon>Actinomycetes</taxon>
        <taxon>Mycobacteriales</taxon>
        <taxon>Nocardiaceae</taxon>
        <taxon>Nocardia</taxon>
    </lineage>
</organism>
<dbReference type="AlphaFoldDB" id="A0A7K0DRU8"/>
<evidence type="ECO:0000259" key="1">
    <source>
        <dbReference type="Pfam" id="PF01370"/>
    </source>
</evidence>
<name>A0A7K0DRU8_9NOCA</name>
<comment type="caution">
    <text evidence="2">The sequence shown here is derived from an EMBL/GenBank/DDBJ whole genome shotgun (WGS) entry which is preliminary data.</text>
</comment>
<dbReference type="InterPro" id="IPR036291">
    <property type="entry name" value="NAD(P)-bd_dom_sf"/>
</dbReference>
<dbReference type="Pfam" id="PF01370">
    <property type="entry name" value="Epimerase"/>
    <property type="match status" value="1"/>
</dbReference>
<dbReference type="Proteomes" id="UP000431401">
    <property type="component" value="Unassembled WGS sequence"/>
</dbReference>
<evidence type="ECO:0000313" key="2">
    <source>
        <dbReference type="EMBL" id="MQY28446.1"/>
    </source>
</evidence>
<dbReference type="Gene3D" id="3.40.50.720">
    <property type="entry name" value="NAD(P)-binding Rossmann-like Domain"/>
    <property type="match status" value="1"/>
</dbReference>
<dbReference type="OrthoDB" id="8205493at2"/>
<dbReference type="EMBL" id="WEGI01000008">
    <property type="protein sequence ID" value="MQY28446.1"/>
    <property type="molecule type" value="Genomic_DNA"/>
</dbReference>
<dbReference type="RefSeq" id="WP_153344365.1">
    <property type="nucleotide sequence ID" value="NZ_WEGI01000008.1"/>
</dbReference>
<sequence>MALHVVAGAGTTGSRTAMILADAGDEVRLVSRRGLGPAHPSIELVIGDTTDIDRMTAVAEGAETLINTSWAPYDRWPAEFPQIGVGVLTAAERTGAGYVSLSNNYGYGIVNGRYIEDMPMAPVSVKGAVRARMWLDALAAHEAGRVRATEVRAADFIGRNSGSVYSMLVVPALLAGERVAFPGDLDATKSWSYIGDVAATLAAVARDERAWGRAWHVPSSEISVRDMTDRIAAAAGLEKPVLESMSLTDLAWAGCDDSVTAEFVEMFYSYDRPDLFDSTVTAATFGLTATPLDTVIAEIAS</sequence>